<keyword evidence="6 7" id="KW-0067">ATP-binding</keyword>
<dbReference type="NCBIfam" id="TIGR01311">
    <property type="entry name" value="glycerol_kin"/>
    <property type="match status" value="1"/>
</dbReference>
<feature type="binding site" evidence="7">
    <location>
        <position position="242"/>
    </location>
    <ligand>
        <name>glycerol</name>
        <dbReference type="ChEBI" id="CHEBI:17754"/>
    </ligand>
</feature>
<dbReference type="Gene3D" id="3.30.420.40">
    <property type="match status" value="2"/>
</dbReference>
<evidence type="ECO:0000256" key="3">
    <source>
        <dbReference type="ARBA" id="ARBA00022741"/>
    </source>
</evidence>
<evidence type="ECO:0000256" key="6">
    <source>
        <dbReference type="ARBA" id="ARBA00022840"/>
    </source>
</evidence>
<dbReference type="InterPro" id="IPR018484">
    <property type="entry name" value="FGGY_N"/>
</dbReference>
<evidence type="ECO:0000256" key="7">
    <source>
        <dbReference type="HAMAP-Rule" id="MF_00186"/>
    </source>
</evidence>
<feature type="binding site" evidence="7">
    <location>
        <position position="12"/>
    </location>
    <ligand>
        <name>ATP</name>
        <dbReference type="ChEBI" id="CHEBI:30616"/>
    </ligand>
</feature>
<dbReference type="GO" id="GO:0004370">
    <property type="term" value="F:glycerol kinase activity"/>
    <property type="evidence" value="ECO:0007669"/>
    <property type="project" value="UniProtKB-EC"/>
</dbReference>
<feature type="binding site" evidence="7">
    <location>
        <position position="13"/>
    </location>
    <ligand>
        <name>ATP</name>
        <dbReference type="ChEBI" id="CHEBI:30616"/>
    </ligand>
</feature>
<evidence type="ECO:0000259" key="10">
    <source>
        <dbReference type="Pfam" id="PF02782"/>
    </source>
</evidence>
<dbReference type="PANTHER" id="PTHR10196">
    <property type="entry name" value="SUGAR KINASE"/>
    <property type="match status" value="1"/>
</dbReference>
<feature type="binding site" evidence="7">
    <location>
        <position position="11"/>
    </location>
    <ligand>
        <name>ATP</name>
        <dbReference type="ChEBI" id="CHEBI:30616"/>
    </ligand>
</feature>
<feature type="binding site" evidence="7">
    <location>
        <position position="133"/>
    </location>
    <ligand>
        <name>glycerol</name>
        <dbReference type="ChEBI" id="CHEBI:17754"/>
    </ligand>
</feature>
<feature type="binding site" evidence="7">
    <location>
        <position position="412"/>
    </location>
    <ligand>
        <name>ADP</name>
        <dbReference type="ChEBI" id="CHEBI:456216"/>
    </ligand>
</feature>
<feature type="binding site" evidence="7">
    <location>
        <position position="242"/>
    </location>
    <ligand>
        <name>sn-glycerol 3-phosphate</name>
        <dbReference type="ChEBI" id="CHEBI:57597"/>
    </ligand>
</feature>
<evidence type="ECO:0000256" key="2">
    <source>
        <dbReference type="ARBA" id="ARBA00022679"/>
    </source>
</evidence>
<evidence type="ECO:0000313" key="11">
    <source>
        <dbReference type="EMBL" id="MBT0652234.1"/>
    </source>
</evidence>
<reference evidence="11 12" key="1">
    <citation type="submission" date="2021-05" db="EMBL/GenBank/DDBJ databases">
        <title>The draft genome of Geobacter luticola JCM 17780.</title>
        <authorList>
            <person name="Xu Z."/>
            <person name="Masuda Y."/>
            <person name="Itoh H."/>
            <person name="Senoo K."/>
        </authorList>
    </citation>
    <scope>NUCLEOTIDE SEQUENCE [LARGE SCALE GENOMIC DNA]</scope>
    <source>
        <strain evidence="11 12">JCM 17780</strain>
    </source>
</reference>
<feature type="binding site" evidence="7">
    <location>
        <position position="311"/>
    </location>
    <ligand>
        <name>ATP</name>
        <dbReference type="ChEBI" id="CHEBI:30616"/>
    </ligand>
</feature>
<feature type="binding site" evidence="7">
    <location>
        <position position="11"/>
    </location>
    <ligand>
        <name>sn-glycerol 3-phosphate</name>
        <dbReference type="ChEBI" id="CHEBI:57597"/>
    </ligand>
</feature>
<accession>A0ABS5SA38</accession>
<feature type="domain" description="Carbohydrate kinase FGGY N-terminal" evidence="9">
    <location>
        <begin position="4"/>
        <end position="249"/>
    </location>
</feature>
<feature type="binding site" evidence="7">
    <location>
        <position position="82"/>
    </location>
    <ligand>
        <name>glycerol</name>
        <dbReference type="ChEBI" id="CHEBI:17754"/>
    </ligand>
</feature>
<evidence type="ECO:0000256" key="1">
    <source>
        <dbReference type="ARBA" id="ARBA00009156"/>
    </source>
</evidence>
<dbReference type="SUPFAM" id="SSF53067">
    <property type="entry name" value="Actin-like ATPase domain"/>
    <property type="match status" value="2"/>
</dbReference>
<evidence type="ECO:0000259" key="9">
    <source>
        <dbReference type="Pfam" id="PF00370"/>
    </source>
</evidence>
<feature type="binding site" evidence="7">
    <location>
        <position position="408"/>
    </location>
    <ligand>
        <name>ADP</name>
        <dbReference type="ChEBI" id="CHEBI:456216"/>
    </ligand>
</feature>
<dbReference type="EC" id="2.7.1.30" evidence="7"/>
<evidence type="ECO:0000313" key="12">
    <source>
        <dbReference type="Proteomes" id="UP000756860"/>
    </source>
</evidence>
<comment type="activity regulation">
    <text evidence="7">Inhibited by fructose 1,6-bisphosphate (FBP).</text>
</comment>
<organism evidence="11 12">
    <name type="scientific">Geomobilimonas luticola</name>
    <dbReference type="NCBI Taxonomy" id="1114878"/>
    <lineage>
        <taxon>Bacteria</taxon>
        <taxon>Pseudomonadati</taxon>
        <taxon>Thermodesulfobacteriota</taxon>
        <taxon>Desulfuromonadia</taxon>
        <taxon>Geobacterales</taxon>
        <taxon>Geobacteraceae</taxon>
        <taxon>Geomobilimonas</taxon>
    </lineage>
</organism>
<dbReference type="EMBL" id="JAHCVK010000001">
    <property type="protein sequence ID" value="MBT0652234.1"/>
    <property type="molecule type" value="Genomic_DNA"/>
</dbReference>
<evidence type="ECO:0000256" key="8">
    <source>
        <dbReference type="RuleBase" id="RU003733"/>
    </source>
</evidence>
<gene>
    <name evidence="7 11" type="primary">glpK</name>
    <name evidence="11" type="ORF">KI810_04145</name>
</gene>
<dbReference type="CDD" id="cd07786">
    <property type="entry name" value="FGGY_EcGK_like"/>
    <property type="match status" value="1"/>
</dbReference>
<feature type="domain" description="Carbohydrate kinase FGGY C-terminal" evidence="10">
    <location>
        <begin position="259"/>
        <end position="447"/>
    </location>
</feature>
<feature type="binding site" evidence="7">
    <location>
        <position position="408"/>
    </location>
    <ligand>
        <name>ATP</name>
        <dbReference type="ChEBI" id="CHEBI:30616"/>
    </ligand>
</feature>
<comment type="pathway">
    <text evidence="7">Polyol metabolism; glycerol degradation via glycerol kinase pathway; sn-glycerol 3-phosphate from glycerol: step 1/1.</text>
</comment>
<dbReference type="InterPro" id="IPR000577">
    <property type="entry name" value="Carb_kinase_FGGY"/>
</dbReference>
<feature type="binding site" evidence="7">
    <location>
        <position position="264"/>
    </location>
    <ligand>
        <name>ATP</name>
        <dbReference type="ChEBI" id="CHEBI:30616"/>
    </ligand>
</feature>
<dbReference type="RefSeq" id="WP_214174187.1">
    <property type="nucleotide sequence ID" value="NZ_JAHCVK010000001.1"/>
</dbReference>
<dbReference type="PROSITE" id="PS00445">
    <property type="entry name" value="FGGY_KINASES_2"/>
    <property type="match status" value="1"/>
</dbReference>
<feature type="binding site" evidence="7">
    <location>
        <position position="133"/>
    </location>
    <ligand>
        <name>sn-glycerol 3-phosphate</name>
        <dbReference type="ChEBI" id="CHEBI:57597"/>
    </ligand>
</feature>
<feature type="binding site" evidence="7">
    <location>
        <position position="307"/>
    </location>
    <ligand>
        <name>ATP</name>
        <dbReference type="ChEBI" id="CHEBI:30616"/>
    </ligand>
</feature>
<comment type="similarity">
    <text evidence="1 7 8">Belongs to the FGGY kinase family.</text>
</comment>
<feature type="binding site" evidence="7">
    <location>
        <position position="307"/>
    </location>
    <ligand>
        <name>ADP</name>
        <dbReference type="ChEBI" id="CHEBI:456216"/>
    </ligand>
</feature>
<comment type="caution">
    <text evidence="11">The sequence shown here is derived from an EMBL/GenBank/DDBJ whole genome shotgun (WGS) entry which is preliminary data.</text>
</comment>
<dbReference type="InterPro" id="IPR043129">
    <property type="entry name" value="ATPase_NBD"/>
</dbReference>
<dbReference type="HAMAP" id="MF_00186">
    <property type="entry name" value="Glycerol_kin"/>
    <property type="match status" value="1"/>
</dbReference>
<dbReference type="Pfam" id="PF02782">
    <property type="entry name" value="FGGY_C"/>
    <property type="match status" value="1"/>
</dbReference>
<feature type="binding site" evidence="7">
    <location>
        <position position="82"/>
    </location>
    <ligand>
        <name>sn-glycerol 3-phosphate</name>
        <dbReference type="ChEBI" id="CHEBI:57597"/>
    </ligand>
</feature>
<keyword evidence="2 7" id="KW-0808">Transferase</keyword>
<evidence type="ECO:0000256" key="4">
    <source>
        <dbReference type="ARBA" id="ARBA00022777"/>
    </source>
</evidence>
<dbReference type="PROSITE" id="PS00933">
    <property type="entry name" value="FGGY_KINASES_1"/>
    <property type="match status" value="1"/>
</dbReference>
<feature type="binding site" evidence="7">
    <location>
        <position position="15"/>
    </location>
    <ligand>
        <name>ADP</name>
        <dbReference type="ChEBI" id="CHEBI:456216"/>
    </ligand>
</feature>
<keyword evidence="4 7" id="KW-0418">Kinase</keyword>
<dbReference type="Pfam" id="PF00370">
    <property type="entry name" value="FGGY_N"/>
    <property type="match status" value="1"/>
</dbReference>
<keyword evidence="5 7" id="KW-0319">Glycerol metabolism</keyword>
<comment type="catalytic activity">
    <reaction evidence="7">
        <text>glycerol + ATP = sn-glycerol 3-phosphate + ADP + H(+)</text>
        <dbReference type="Rhea" id="RHEA:21644"/>
        <dbReference type="ChEBI" id="CHEBI:15378"/>
        <dbReference type="ChEBI" id="CHEBI:17754"/>
        <dbReference type="ChEBI" id="CHEBI:30616"/>
        <dbReference type="ChEBI" id="CHEBI:57597"/>
        <dbReference type="ChEBI" id="CHEBI:456216"/>
        <dbReference type="EC" id="2.7.1.30"/>
    </reaction>
</comment>
<sequence length="501" mass="53839">MKFILALDQGTTSSRAMVFDRAGTIRGMAQREFRQFFPQPGWVEQDGNEIWASQVGVAMEAVTRAGLTMADIAAIGITNQRETTLLWDRQTGKPLHNAIVWQDRRTAAACDRLKEAGREPLFRERTGLVLDAYFSGTKLAWLLDNIPGARERAEAGELAFGTVDSWLVWNLTGGRRHLTDVSNASRTLMFDIHRGCWDGELLELLGIPANLLPEVVGSSEVYGETTPGLFAVPVPIAGIAGDQQAALFGQACTRPGMAKNTYGTGCFMLMQTGATAVPSRNNLLTTVAWRIGDRTDYALEGSVFIAGAAVQWLRDGLGIIRSAAEVEPLAASVPDSGGVYLVPAFAGLGAPHWDQYARGTMVGITRGTTAAHIARATLEGIAFQVADLLQAMEDDAGLPLAELRVDGGAAGNDLLMQFQADLLRVPVTRPTVHETTALGAACLAGLAVGYWKDQAEIATHWQLDRTFAPTLPAERAAELRAGWSRALERAKGWAVPGEPSS</sequence>
<dbReference type="Proteomes" id="UP000756860">
    <property type="component" value="Unassembled WGS sequence"/>
</dbReference>
<feature type="binding site" evidence="7">
    <location>
        <position position="11"/>
    </location>
    <ligand>
        <name>ADP</name>
        <dbReference type="ChEBI" id="CHEBI:456216"/>
    </ligand>
</feature>
<dbReference type="InterPro" id="IPR018485">
    <property type="entry name" value="FGGY_C"/>
</dbReference>
<feature type="binding site" evidence="7">
    <location>
        <position position="243"/>
    </location>
    <ligand>
        <name>glycerol</name>
        <dbReference type="ChEBI" id="CHEBI:17754"/>
    </ligand>
</feature>
<keyword evidence="3 7" id="KW-0547">Nucleotide-binding</keyword>
<proteinExistence type="inferred from homology"/>
<protein>
    <recommendedName>
        <fullName evidence="7">Glycerol kinase</fullName>
        <ecNumber evidence="7">2.7.1.30</ecNumber>
    </recommendedName>
    <alternativeName>
        <fullName evidence="7">ATP:glycerol 3-phosphotransferase</fullName>
    </alternativeName>
    <alternativeName>
        <fullName evidence="7">Glycerokinase</fullName>
        <shortName evidence="7">GK</shortName>
    </alternativeName>
</protein>
<dbReference type="InterPro" id="IPR018483">
    <property type="entry name" value="Carb_kinase_FGGY_CS"/>
</dbReference>
<name>A0ABS5SA38_9BACT</name>
<feature type="binding site" evidence="7">
    <location>
        <position position="81"/>
    </location>
    <ligand>
        <name>glycerol</name>
        <dbReference type="ChEBI" id="CHEBI:17754"/>
    </ligand>
</feature>
<feature type="binding site" evidence="7">
    <location>
        <position position="264"/>
    </location>
    <ligand>
        <name>ADP</name>
        <dbReference type="ChEBI" id="CHEBI:456216"/>
    </ligand>
</feature>
<dbReference type="PANTHER" id="PTHR10196:SF69">
    <property type="entry name" value="GLYCEROL KINASE"/>
    <property type="match status" value="1"/>
</dbReference>
<dbReference type="PIRSF" id="PIRSF000538">
    <property type="entry name" value="GlpK"/>
    <property type="match status" value="1"/>
</dbReference>
<dbReference type="InterPro" id="IPR005999">
    <property type="entry name" value="Glycerol_kin"/>
</dbReference>
<feature type="binding site" evidence="7">
    <location>
        <position position="81"/>
    </location>
    <ligand>
        <name>sn-glycerol 3-phosphate</name>
        <dbReference type="ChEBI" id="CHEBI:57597"/>
    </ligand>
</feature>
<evidence type="ECO:0000256" key="5">
    <source>
        <dbReference type="ARBA" id="ARBA00022798"/>
    </source>
</evidence>
<comment type="function">
    <text evidence="7">Key enzyme in the regulation of glycerol uptake and metabolism. Catalyzes the phosphorylation of glycerol to yield sn-glycerol 3-phosphate.</text>
</comment>
<keyword evidence="12" id="KW-1185">Reference proteome</keyword>
<dbReference type="NCBIfam" id="NF000756">
    <property type="entry name" value="PRK00047.1"/>
    <property type="match status" value="1"/>
</dbReference>